<accession>A0A1E7N529</accession>
<evidence type="ECO:0000313" key="1">
    <source>
        <dbReference type="EMBL" id="OEV35754.1"/>
    </source>
</evidence>
<dbReference type="GeneID" id="97484464"/>
<dbReference type="Proteomes" id="UP000037395">
    <property type="component" value="Unassembled WGS sequence"/>
</dbReference>
<organism evidence="1 2">
    <name type="scientific">Kitasatospora aureofaciens</name>
    <name type="common">Streptomyces aureofaciens</name>
    <dbReference type="NCBI Taxonomy" id="1894"/>
    <lineage>
        <taxon>Bacteria</taxon>
        <taxon>Bacillati</taxon>
        <taxon>Actinomycetota</taxon>
        <taxon>Actinomycetes</taxon>
        <taxon>Kitasatosporales</taxon>
        <taxon>Streptomycetaceae</taxon>
        <taxon>Kitasatospora</taxon>
    </lineage>
</organism>
<evidence type="ECO:0000313" key="2">
    <source>
        <dbReference type="Proteomes" id="UP000037395"/>
    </source>
</evidence>
<reference evidence="1" key="1">
    <citation type="submission" date="2016-08" db="EMBL/GenBank/DDBJ databases">
        <title>Sequencing, Assembly and Comparative Genomics of S. aureofaciens ATCC 10762.</title>
        <authorList>
            <person name="Gradnigo J.S."/>
            <person name="Johnson N."/>
            <person name="Somerville G.A."/>
        </authorList>
    </citation>
    <scope>NUCLEOTIDE SEQUENCE [LARGE SCALE GENOMIC DNA]</scope>
    <source>
        <strain evidence="1">ATCC 10762</strain>
    </source>
</reference>
<dbReference type="OrthoDB" id="3696010at2"/>
<keyword evidence="2" id="KW-1185">Reference proteome</keyword>
<gene>
    <name evidence="1" type="ORF">HS99_0007670</name>
</gene>
<protein>
    <recommendedName>
        <fullName evidence="3">Peptidase inhibitor family I36</fullName>
    </recommendedName>
</protein>
<sequence length="130" mass="13947">MRHRLLRAALASAAAIALATATAPAVHAMPTAPRCPKGHLCLFDGPHQTGRILLNEDAHVTSEGFSLRELDDIEPPIHPRSAVAPLPNDFGCIIRLNDQPHFAGDEQELAHFGPHELDGRRVGSLTPDCG</sequence>
<evidence type="ECO:0008006" key="3">
    <source>
        <dbReference type="Google" id="ProtNLM"/>
    </source>
</evidence>
<name>A0A1E7N529_KITAU</name>
<dbReference type="RefSeq" id="WP_030281519.1">
    <property type="nucleotide sequence ID" value="NZ_BMUB01000002.1"/>
</dbReference>
<comment type="caution">
    <text evidence="1">The sequence shown here is derived from an EMBL/GenBank/DDBJ whole genome shotgun (WGS) entry which is preliminary data.</text>
</comment>
<dbReference type="KEGG" id="kau:B6264_20445"/>
<dbReference type="EMBL" id="JPRF03000032">
    <property type="protein sequence ID" value="OEV35754.1"/>
    <property type="molecule type" value="Genomic_DNA"/>
</dbReference>
<proteinExistence type="predicted"/>
<dbReference type="AlphaFoldDB" id="A0A1E7N529"/>